<organism evidence="2 3">
    <name type="scientific">Venturia nashicola</name>
    <dbReference type="NCBI Taxonomy" id="86259"/>
    <lineage>
        <taxon>Eukaryota</taxon>
        <taxon>Fungi</taxon>
        <taxon>Dikarya</taxon>
        <taxon>Ascomycota</taxon>
        <taxon>Pezizomycotina</taxon>
        <taxon>Dothideomycetes</taxon>
        <taxon>Pleosporomycetidae</taxon>
        <taxon>Venturiales</taxon>
        <taxon>Venturiaceae</taxon>
        <taxon>Venturia</taxon>
    </lineage>
</organism>
<name>A0A4Z1P4K5_9PEZI</name>
<proteinExistence type="predicted"/>
<feature type="compositionally biased region" description="Acidic residues" evidence="1">
    <location>
        <begin position="215"/>
        <end position="259"/>
    </location>
</feature>
<reference evidence="2 3" key="1">
    <citation type="submission" date="2019-04" db="EMBL/GenBank/DDBJ databases">
        <title>High contiguity whole genome sequence and gene annotation resource for two Venturia nashicola isolates.</title>
        <authorList>
            <person name="Prokchorchik M."/>
            <person name="Won K."/>
            <person name="Lee Y."/>
            <person name="Choi E.D."/>
            <person name="Segonzac C."/>
            <person name="Sohn K.H."/>
        </authorList>
    </citation>
    <scope>NUCLEOTIDE SEQUENCE [LARGE SCALE GENOMIC DNA]</scope>
    <source>
        <strain evidence="2 3">PRI2</strain>
    </source>
</reference>
<feature type="region of interest" description="Disordered" evidence="1">
    <location>
        <begin position="306"/>
        <end position="371"/>
    </location>
</feature>
<feature type="compositionally biased region" description="Basic residues" evidence="1">
    <location>
        <begin position="264"/>
        <end position="275"/>
    </location>
</feature>
<sequence length="456" mass="51046">MSHSDSDYHTTWTEAVELSRANFYALPDFYFMPIVATMAIALKDGVYSNLTRKIVTYNAFAAPKHSTLLWIGSHSDSSPLNCLFSLPPASLSACDTDSSSPTSSDEGAEFLFDWSESRKERRHANRELEKNTRLNHGMYKVKERLAIFREEEECGVCFCFGEDSDEEGEPDDENDGMDELMCESYESVEDEEVFDGDEGVESEDSDSLCGGGGGGEEEEDGSSVGQDEELGNDEIGDDGNTDADAERDEDEDSDEEMEDGREKGKGRKRKARKSVSWKADDELTEIHIVKREDLSMEYVFGQERATMRKEDGTSKFASKKASKEKAAATKPTTKMTTRGGSHRINSDDEAESYVFGQQRTDSAREESFGLSEQHTVLKEDEAKNNVDQSTKEEEVFVFGGRQSKIRKRGEHKHIATTTITVTEVQPDNVAKEPEEAFVFGKQPGVWRMSEDDMNTN</sequence>
<accession>A0A4Z1P4K5</accession>
<feature type="compositionally biased region" description="Acidic residues" evidence="1">
    <location>
        <begin position="186"/>
        <end position="206"/>
    </location>
</feature>
<keyword evidence="3" id="KW-1185">Reference proteome</keyword>
<dbReference type="AlphaFoldDB" id="A0A4Z1P4K5"/>
<feature type="region of interest" description="Disordered" evidence="1">
    <location>
        <begin position="186"/>
        <end position="281"/>
    </location>
</feature>
<evidence type="ECO:0000313" key="2">
    <source>
        <dbReference type="EMBL" id="TID19010.1"/>
    </source>
</evidence>
<evidence type="ECO:0000313" key="3">
    <source>
        <dbReference type="Proteomes" id="UP000298493"/>
    </source>
</evidence>
<dbReference type="Proteomes" id="UP000298493">
    <property type="component" value="Unassembled WGS sequence"/>
</dbReference>
<gene>
    <name evidence="2" type="ORF">E6O75_ATG06131</name>
</gene>
<comment type="caution">
    <text evidence="2">The sequence shown here is derived from an EMBL/GenBank/DDBJ whole genome shotgun (WGS) entry which is preliminary data.</text>
</comment>
<feature type="compositionally biased region" description="Low complexity" evidence="1">
    <location>
        <begin position="328"/>
        <end position="337"/>
    </location>
</feature>
<evidence type="ECO:0000256" key="1">
    <source>
        <dbReference type="SAM" id="MobiDB-lite"/>
    </source>
</evidence>
<dbReference type="EMBL" id="SNSC02000013">
    <property type="protein sequence ID" value="TID19010.1"/>
    <property type="molecule type" value="Genomic_DNA"/>
</dbReference>
<protein>
    <submittedName>
        <fullName evidence="2">Uncharacterized protein</fullName>
    </submittedName>
</protein>